<dbReference type="Pfam" id="PF22612">
    <property type="entry name" value="GH113"/>
    <property type="match status" value="1"/>
</dbReference>
<keyword evidence="5" id="KW-1185">Reference proteome</keyword>
<dbReference type="InterPro" id="IPR017853">
    <property type="entry name" value="GH"/>
</dbReference>
<feature type="domain" description="Glycoside hydrolase family 5" evidence="3">
    <location>
        <begin position="465"/>
        <end position="637"/>
    </location>
</feature>
<dbReference type="InterPro" id="IPR055151">
    <property type="entry name" value="GH113"/>
</dbReference>
<protein>
    <submittedName>
        <fullName evidence="4">Endoglucanase H</fullName>
        <ecNumber evidence="4">3.2.1.4</ecNumber>
    </submittedName>
</protein>
<sequence>MKPIINRRKFTGLALAASAGHGLPGFSRVFGATAPRELDKFGGWTGKQFKPTGFFRVEKDERWWLVTPEGNAFLSFGISHLESNLFKEAYNREAWQERLGVANADDWQTFAPALRSWFLEICRDYGFNTIGVHNSLQVVNRPVPAVPYMQPIHFIDIPLLTEEDCRERPDVIGGAQRPSRIGFPRRLRNLGPDAPGKRAYVETMSKVYRDRIADFNTTYGMRFKTFDALAAAADWRLQTQLSNANETRDNIEFLHAVVDQYYRTAKEAIRRYDRNHLFVGDKLNGNTDSLDTVLPVTSKHTDVVLYQMYARYEVQRPGLDRWAKLAAQPLINGDAAFTMITDTMPRPYGPVADNLRQRAEWTLRNRNEERITMTRYLTAIIVVLVAGNALWTTTSAAESENRPESKPDVAESIAARLGRGIVLDVSSPEEHSPVKMPYEPEQLDAIRVAGFQSVRFYVVVRRDPATYKAMIDDALSRQLAVMISMWGDGGWAASPKEGLAEFVRAWDNYAMFYKDHSQELVLDLWNEPAGLLLKDGKPVGIKDDKTAMEYLNAAIPVIRKTNPNRILGIGSPGLNGCLELEQFVTPEHLTYKLEDGSGFKNDDGLIGLFHMYHPHAFTHWTQKLDALPRWKEEVREQLSHPVAWSKRWRKPVILDYHLQLIGGQLQSLLRRHEAARIDSMLIGNELHSMATNPEYQLRWEKLIAGIRPLFSGRLGYNAGGLIGPWESSQEYLNVSFIDSLDFIGISAYPRLPKELDADADDYLAGWRKSPYGEDLVAQLTAFIADQGKEVYLTELGSPANKGGIEYFNPGKPMSYDLEQHAAFYEVSLDVLAGVEKLQGVYIYNWHANAGGKPGFHPETNPGAYVWNVFGKPAQNAIRREFLK</sequence>
<accession>A0A5C6DWC9</accession>
<dbReference type="EMBL" id="SJPV01000002">
    <property type="protein sequence ID" value="TWU40655.1"/>
    <property type="molecule type" value="Genomic_DNA"/>
</dbReference>
<dbReference type="Pfam" id="PF00150">
    <property type="entry name" value="Cellulase"/>
    <property type="match status" value="1"/>
</dbReference>
<proteinExistence type="predicted"/>
<keyword evidence="2 4" id="KW-0326">Glycosidase</keyword>
<dbReference type="AlphaFoldDB" id="A0A5C6DWC9"/>
<evidence type="ECO:0000259" key="3">
    <source>
        <dbReference type="Pfam" id="PF00150"/>
    </source>
</evidence>
<dbReference type="InterPro" id="IPR001547">
    <property type="entry name" value="Glyco_hydro_5"/>
</dbReference>
<dbReference type="InterPro" id="IPR006311">
    <property type="entry name" value="TAT_signal"/>
</dbReference>
<dbReference type="GO" id="GO:0008810">
    <property type="term" value="F:cellulase activity"/>
    <property type="evidence" value="ECO:0007669"/>
    <property type="project" value="UniProtKB-EC"/>
</dbReference>
<name>A0A5C6DWC9_9BACT</name>
<dbReference type="SUPFAM" id="SSF51445">
    <property type="entry name" value="(Trans)glycosidases"/>
    <property type="match status" value="2"/>
</dbReference>
<evidence type="ECO:0000313" key="5">
    <source>
        <dbReference type="Proteomes" id="UP000319143"/>
    </source>
</evidence>
<evidence type="ECO:0000256" key="2">
    <source>
        <dbReference type="ARBA" id="ARBA00023295"/>
    </source>
</evidence>
<dbReference type="PROSITE" id="PS51318">
    <property type="entry name" value="TAT"/>
    <property type="match status" value="1"/>
</dbReference>
<keyword evidence="1 4" id="KW-0378">Hydrolase</keyword>
<evidence type="ECO:0000313" key="4">
    <source>
        <dbReference type="EMBL" id="TWU40655.1"/>
    </source>
</evidence>
<dbReference type="OrthoDB" id="239443at2"/>
<dbReference type="Proteomes" id="UP000319143">
    <property type="component" value="Unassembled WGS sequence"/>
</dbReference>
<gene>
    <name evidence="4" type="primary">celH</name>
    <name evidence="4" type="ORF">Poly41_14890</name>
</gene>
<reference evidence="4 5" key="1">
    <citation type="submission" date="2019-02" db="EMBL/GenBank/DDBJ databases">
        <title>Deep-cultivation of Planctomycetes and their phenomic and genomic characterization uncovers novel biology.</title>
        <authorList>
            <person name="Wiegand S."/>
            <person name="Jogler M."/>
            <person name="Boedeker C."/>
            <person name="Pinto D."/>
            <person name="Vollmers J."/>
            <person name="Rivas-Marin E."/>
            <person name="Kohn T."/>
            <person name="Peeters S.H."/>
            <person name="Heuer A."/>
            <person name="Rast P."/>
            <person name="Oberbeckmann S."/>
            <person name="Bunk B."/>
            <person name="Jeske O."/>
            <person name="Meyerdierks A."/>
            <person name="Storesund J.E."/>
            <person name="Kallscheuer N."/>
            <person name="Luecker S."/>
            <person name="Lage O.M."/>
            <person name="Pohl T."/>
            <person name="Merkel B.J."/>
            <person name="Hornburger P."/>
            <person name="Mueller R.-W."/>
            <person name="Bruemmer F."/>
            <person name="Labrenz M."/>
            <person name="Spormann A.M."/>
            <person name="Op Den Camp H."/>
            <person name="Overmann J."/>
            <person name="Amann R."/>
            <person name="Jetten M.S.M."/>
            <person name="Mascher T."/>
            <person name="Medema M.H."/>
            <person name="Devos D.P."/>
            <person name="Kaster A.-K."/>
            <person name="Ovreas L."/>
            <person name="Rohde M."/>
            <person name="Galperin M.Y."/>
            <person name="Jogler C."/>
        </authorList>
    </citation>
    <scope>NUCLEOTIDE SEQUENCE [LARGE SCALE GENOMIC DNA]</scope>
    <source>
        <strain evidence="4 5">Poly41</strain>
    </source>
</reference>
<dbReference type="RefSeq" id="WP_146525229.1">
    <property type="nucleotide sequence ID" value="NZ_SJPV01000002.1"/>
</dbReference>
<comment type="caution">
    <text evidence="4">The sequence shown here is derived from an EMBL/GenBank/DDBJ whole genome shotgun (WGS) entry which is preliminary data.</text>
</comment>
<evidence type="ECO:0000256" key="1">
    <source>
        <dbReference type="ARBA" id="ARBA00022801"/>
    </source>
</evidence>
<organism evidence="4 5">
    <name type="scientific">Novipirellula artificiosorum</name>
    <dbReference type="NCBI Taxonomy" id="2528016"/>
    <lineage>
        <taxon>Bacteria</taxon>
        <taxon>Pseudomonadati</taxon>
        <taxon>Planctomycetota</taxon>
        <taxon>Planctomycetia</taxon>
        <taxon>Pirellulales</taxon>
        <taxon>Pirellulaceae</taxon>
        <taxon>Novipirellula</taxon>
    </lineage>
</organism>
<dbReference type="Gene3D" id="3.20.20.80">
    <property type="entry name" value="Glycosidases"/>
    <property type="match status" value="4"/>
</dbReference>
<dbReference type="EC" id="3.2.1.4" evidence="4"/>
<dbReference type="GO" id="GO:0000272">
    <property type="term" value="P:polysaccharide catabolic process"/>
    <property type="evidence" value="ECO:0007669"/>
    <property type="project" value="InterPro"/>
</dbReference>